<proteinExistence type="predicted"/>
<keyword evidence="3" id="KW-1185">Reference proteome</keyword>
<dbReference type="Proteomes" id="UP000281431">
    <property type="component" value="Unassembled WGS sequence"/>
</dbReference>
<name>A0A3N6MNX3_NATCH</name>
<sequence length="77" mass="8268">MYITTRSYPKRSITFDRVNDDTMKYGRSTTTKTTHGIAFDTPPIASAAVLTGPTGPVLAGVTSVPPRPTPTTERDSP</sequence>
<evidence type="ECO:0000313" key="3">
    <source>
        <dbReference type="Proteomes" id="UP000281431"/>
    </source>
</evidence>
<evidence type="ECO:0000256" key="1">
    <source>
        <dbReference type="SAM" id="MobiDB-lite"/>
    </source>
</evidence>
<organism evidence="2 3">
    <name type="scientific">Natrarchaeobius chitinivorans</name>
    <dbReference type="NCBI Taxonomy" id="1679083"/>
    <lineage>
        <taxon>Archaea</taxon>
        <taxon>Methanobacteriati</taxon>
        <taxon>Methanobacteriota</taxon>
        <taxon>Stenosarchaea group</taxon>
        <taxon>Halobacteria</taxon>
        <taxon>Halobacteriales</taxon>
        <taxon>Natrialbaceae</taxon>
        <taxon>Natrarchaeobius</taxon>
    </lineage>
</organism>
<accession>A0A3N6MNX3</accession>
<comment type="caution">
    <text evidence="2">The sequence shown here is derived from an EMBL/GenBank/DDBJ whole genome shotgun (WGS) entry which is preliminary data.</text>
</comment>
<reference evidence="2 3" key="1">
    <citation type="submission" date="2018-10" db="EMBL/GenBank/DDBJ databases">
        <title>Natrarchaeobius chitinivorans gen. nov., sp. nov., and Natrarchaeobius haloalkaliphilus sp. nov., alkaliphilic, chitin-utilizing haloarchaea from hypersaline alkaline lakes.</title>
        <authorList>
            <person name="Sorokin D.Y."/>
            <person name="Elcheninov A.G."/>
            <person name="Kostrikina N.A."/>
            <person name="Bale N.J."/>
            <person name="Sinninghe Damste J.S."/>
            <person name="Khijniak T.V."/>
            <person name="Kublanov I.V."/>
            <person name="Toshchakov S.V."/>
        </authorList>
    </citation>
    <scope>NUCLEOTIDE SEQUENCE [LARGE SCALE GENOMIC DNA]</scope>
    <source>
        <strain evidence="2 3">AArcht7</strain>
    </source>
</reference>
<feature type="region of interest" description="Disordered" evidence="1">
    <location>
        <begin position="56"/>
        <end position="77"/>
    </location>
</feature>
<protein>
    <submittedName>
        <fullName evidence="2">Uncharacterized protein</fullName>
    </submittedName>
</protein>
<gene>
    <name evidence="2" type="ORF">EA472_15195</name>
</gene>
<dbReference type="EMBL" id="REFZ01000010">
    <property type="protein sequence ID" value="RQG99210.1"/>
    <property type="molecule type" value="Genomic_DNA"/>
</dbReference>
<dbReference type="AlphaFoldDB" id="A0A3N6MNX3"/>
<evidence type="ECO:0000313" key="2">
    <source>
        <dbReference type="EMBL" id="RQG99210.1"/>
    </source>
</evidence>